<evidence type="ECO:0000313" key="1">
    <source>
        <dbReference type="Proteomes" id="UP000035680"/>
    </source>
</evidence>
<reference evidence="1" key="1">
    <citation type="submission" date="2014-07" db="EMBL/GenBank/DDBJ databases">
        <authorList>
            <person name="Martin A.A"/>
            <person name="De Silva N."/>
        </authorList>
    </citation>
    <scope>NUCLEOTIDE SEQUENCE</scope>
</reference>
<dbReference type="WBParaSite" id="SVE_0931600.1">
    <property type="protein sequence ID" value="SVE_0931600.1"/>
    <property type="gene ID" value="SVE_0931600"/>
</dbReference>
<accession>A0A0K0FJV5</accession>
<name>A0A0K0FJV5_STRVS</name>
<dbReference type="Gene3D" id="3.10.10.10">
    <property type="entry name" value="HIV Type 1 Reverse Transcriptase, subunit A, domain 1"/>
    <property type="match status" value="1"/>
</dbReference>
<protein>
    <submittedName>
        <fullName evidence="2">MSP domain-containing protein</fullName>
    </submittedName>
</protein>
<organism evidence="1 2">
    <name type="scientific">Strongyloides venezuelensis</name>
    <name type="common">Threadworm</name>
    <dbReference type="NCBI Taxonomy" id="75913"/>
    <lineage>
        <taxon>Eukaryota</taxon>
        <taxon>Metazoa</taxon>
        <taxon>Ecdysozoa</taxon>
        <taxon>Nematoda</taxon>
        <taxon>Chromadorea</taxon>
        <taxon>Rhabditida</taxon>
        <taxon>Tylenchina</taxon>
        <taxon>Panagrolaimomorpha</taxon>
        <taxon>Strongyloidoidea</taxon>
        <taxon>Strongyloididae</taxon>
        <taxon>Strongyloides</taxon>
    </lineage>
</organism>
<keyword evidence="1" id="KW-1185">Reference proteome</keyword>
<dbReference type="Proteomes" id="UP000035680">
    <property type="component" value="Unassembled WGS sequence"/>
</dbReference>
<dbReference type="InterPro" id="IPR043502">
    <property type="entry name" value="DNA/RNA_pol_sf"/>
</dbReference>
<proteinExistence type="predicted"/>
<evidence type="ECO:0000313" key="2">
    <source>
        <dbReference type="WBParaSite" id="SVE_0931600.1"/>
    </source>
</evidence>
<reference evidence="2" key="2">
    <citation type="submission" date="2015-08" db="UniProtKB">
        <authorList>
            <consortium name="WormBaseParasite"/>
        </authorList>
    </citation>
    <scope>IDENTIFICATION</scope>
</reference>
<dbReference type="AlphaFoldDB" id="A0A0K0FJV5"/>
<sequence length="107" mass="12289">MTLVDVPFMCHFNFLPRIHCLQSEDTISVSIVNAAHEKIEALVKSNVFVPANNLTHFHNLIFVRKKDRSLRLTTDLRPTNKITVKATNSNKSLRKMLRSKEAGFLRN</sequence>
<dbReference type="SUPFAM" id="SSF56672">
    <property type="entry name" value="DNA/RNA polymerases"/>
    <property type="match status" value="1"/>
</dbReference>